<dbReference type="AlphaFoldDB" id="C0PF99"/>
<feature type="region of interest" description="Disordered" evidence="1">
    <location>
        <begin position="181"/>
        <end position="206"/>
    </location>
</feature>
<sequence length="206" mass="22761">MTLVFSIVNMYTHEQPWPGLYRWHKQQRTARTYVLLRRHFFLGLDRRRACALRPVPPEPPRKTAQKAQPDTLGEGGSMSGATSLVRNTCWLLRRADSACFCLLSLPFLLRLSPPPPARRSMPTLLECRSSGCSASSAAPAFASASASVRKRSSQTRPDEPDRLNVVADLCNPAMGDGWVPPIHLPGFPSPRDEPALSATVEENKGQ</sequence>
<evidence type="ECO:0000256" key="1">
    <source>
        <dbReference type="SAM" id="MobiDB-lite"/>
    </source>
</evidence>
<organism evidence="2">
    <name type="scientific">Zea mays</name>
    <name type="common">Maize</name>
    <dbReference type="NCBI Taxonomy" id="4577"/>
    <lineage>
        <taxon>Eukaryota</taxon>
        <taxon>Viridiplantae</taxon>
        <taxon>Streptophyta</taxon>
        <taxon>Embryophyta</taxon>
        <taxon>Tracheophyta</taxon>
        <taxon>Spermatophyta</taxon>
        <taxon>Magnoliopsida</taxon>
        <taxon>Liliopsida</taxon>
        <taxon>Poales</taxon>
        <taxon>Poaceae</taxon>
        <taxon>PACMAD clade</taxon>
        <taxon>Panicoideae</taxon>
        <taxon>Andropogonodae</taxon>
        <taxon>Andropogoneae</taxon>
        <taxon>Tripsacinae</taxon>
        <taxon>Zea</taxon>
    </lineage>
</organism>
<accession>C0PF99</accession>
<name>C0PF99_MAIZE</name>
<dbReference type="EMBL" id="BT066968">
    <property type="protein sequence ID" value="ACN33865.1"/>
    <property type="molecule type" value="mRNA"/>
</dbReference>
<protein>
    <submittedName>
        <fullName evidence="2">Uncharacterized protein</fullName>
    </submittedName>
</protein>
<reference evidence="2" key="2">
    <citation type="submission" date="2012-06" db="EMBL/GenBank/DDBJ databases">
        <authorList>
            <person name="Yu Y."/>
            <person name="Currie J."/>
            <person name="Lomeli R."/>
            <person name="Angelova A."/>
            <person name="Collura K."/>
            <person name="Wissotski M."/>
            <person name="Campos D."/>
            <person name="Kudrna D."/>
            <person name="Golser W."/>
            <person name="Ashely E."/>
            <person name="Descour A."/>
            <person name="Fernandes J."/>
            <person name="Soderlund C."/>
            <person name="Walbot V."/>
        </authorList>
    </citation>
    <scope>NUCLEOTIDE SEQUENCE</scope>
    <source>
        <strain evidence="2">B73</strain>
    </source>
</reference>
<proteinExistence type="evidence at transcript level"/>
<evidence type="ECO:0000313" key="2">
    <source>
        <dbReference type="EMBL" id="ACN33865.1"/>
    </source>
</evidence>
<reference evidence="2" key="1">
    <citation type="journal article" date="2009" name="PLoS Genet.">
        <title>Sequencing, mapping, and analysis of 27,455 maize full-length cDNAs.</title>
        <authorList>
            <person name="Soderlund C."/>
            <person name="Descour A."/>
            <person name="Kudrna D."/>
            <person name="Bomhoff M."/>
            <person name="Boyd L."/>
            <person name="Currie J."/>
            <person name="Angelova A."/>
            <person name="Collura K."/>
            <person name="Wissotski M."/>
            <person name="Ashley E."/>
            <person name="Morrow D."/>
            <person name="Fernandes J."/>
            <person name="Walbot V."/>
            <person name="Yu Y."/>
        </authorList>
    </citation>
    <scope>NUCLEOTIDE SEQUENCE</scope>
    <source>
        <strain evidence="2">B73</strain>
    </source>
</reference>
<feature type="region of interest" description="Disordered" evidence="1">
    <location>
        <begin position="52"/>
        <end position="79"/>
    </location>
</feature>